<protein>
    <submittedName>
        <fullName evidence="2">Uncharacterized protein</fullName>
    </submittedName>
</protein>
<reference evidence="2 3" key="1">
    <citation type="submission" date="2009-05" db="EMBL/GenBank/DDBJ databases">
        <title>The draft genome of Acidovorax delafieldii 2AN.</title>
        <authorList>
            <consortium name="US DOE Joint Genome Institute (JGI-PGF)"/>
            <person name="Lucas S."/>
            <person name="Copeland A."/>
            <person name="Lapidus A."/>
            <person name="Glavina del Rio T."/>
            <person name="Tice H."/>
            <person name="Bruce D."/>
            <person name="Goodwin L."/>
            <person name="Pitluck S."/>
            <person name="Larimer F."/>
            <person name="Land M.L."/>
            <person name="Hauser L."/>
            <person name="Shelobolina E.S."/>
            <person name="Picardal F."/>
            <person name="Roden E."/>
            <person name="Emerson D."/>
        </authorList>
    </citation>
    <scope>NUCLEOTIDE SEQUENCE [LARGE SCALE GENOMIC DNA]</scope>
    <source>
        <strain evidence="2 3">2AN</strain>
    </source>
</reference>
<dbReference type="PATRIC" id="fig|573060.9.peg.3564"/>
<keyword evidence="1" id="KW-0812">Transmembrane</keyword>
<dbReference type="AlphaFoldDB" id="C5T3X0"/>
<keyword evidence="1" id="KW-1133">Transmembrane helix</keyword>
<keyword evidence="1" id="KW-0472">Membrane</keyword>
<accession>C5T3X0</accession>
<dbReference type="Proteomes" id="UP000003856">
    <property type="component" value="Unassembled WGS sequence"/>
</dbReference>
<keyword evidence="3" id="KW-1185">Reference proteome</keyword>
<sequence>MSSHTPSTPASHRTARLLGWVAVVAVLLAVFALYTAPGFMVMLADQLWACF</sequence>
<feature type="transmembrane region" description="Helical" evidence="1">
    <location>
        <begin position="20"/>
        <end position="44"/>
    </location>
</feature>
<dbReference type="EMBL" id="ACQT01000037">
    <property type="protein sequence ID" value="EER60840.1"/>
    <property type="molecule type" value="Genomic_DNA"/>
</dbReference>
<evidence type="ECO:0000313" key="3">
    <source>
        <dbReference type="Proteomes" id="UP000003856"/>
    </source>
</evidence>
<gene>
    <name evidence="2" type="ORF">AcdelDRAFT_1600</name>
</gene>
<dbReference type="RefSeq" id="WP_005795256.1">
    <property type="nucleotide sequence ID" value="NZ_ACQT01000037.1"/>
</dbReference>
<evidence type="ECO:0000313" key="2">
    <source>
        <dbReference type="EMBL" id="EER60840.1"/>
    </source>
</evidence>
<name>C5T3X0_ACIDE</name>
<comment type="caution">
    <text evidence="2">The sequence shown here is derived from an EMBL/GenBank/DDBJ whole genome shotgun (WGS) entry which is preliminary data.</text>
</comment>
<organism evidence="2 3">
    <name type="scientific">Acidovorax delafieldii 2AN</name>
    <dbReference type="NCBI Taxonomy" id="573060"/>
    <lineage>
        <taxon>Bacteria</taxon>
        <taxon>Pseudomonadati</taxon>
        <taxon>Pseudomonadota</taxon>
        <taxon>Betaproteobacteria</taxon>
        <taxon>Burkholderiales</taxon>
        <taxon>Comamonadaceae</taxon>
        <taxon>Acidovorax</taxon>
    </lineage>
</organism>
<proteinExistence type="predicted"/>
<evidence type="ECO:0000256" key="1">
    <source>
        <dbReference type="SAM" id="Phobius"/>
    </source>
</evidence>